<dbReference type="InterPro" id="IPR021338">
    <property type="entry name" value="DUF2953"/>
</dbReference>
<proteinExistence type="predicted"/>
<gene>
    <name evidence="2" type="ORF">I8J30_17020</name>
</gene>
<dbReference type="RefSeq" id="WP_210659729.1">
    <property type="nucleotide sequence ID" value="NZ_JAGKSP010000006.1"/>
</dbReference>
<keyword evidence="1" id="KW-1133">Transmembrane helix</keyword>
<reference evidence="2 3" key="1">
    <citation type="submission" date="2021-04" db="EMBL/GenBank/DDBJ databases">
        <title>Paenibacillus sp. DLE-14 whole genome sequence.</title>
        <authorList>
            <person name="Ham Y.J."/>
        </authorList>
    </citation>
    <scope>NUCLEOTIDE SEQUENCE [LARGE SCALE GENOMIC DNA]</scope>
    <source>
        <strain evidence="2 3">DLE-14</strain>
    </source>
</reference>
<name>A0ABS5CEZ0_9BACL</name>
<evidence type="ECO:0000313" key="3">
    <source>
        <dbReference type="Proteomes" id="UP000673394"/>
    </source>
</evidence>
<dbReference type="Pfam" id="PF11167">
    <property type="entry name" value="DUF2953"/>
    <property type="match status" value="1"/>
</dbReference>
<keyword evidence="3" id="KW-1185">Reference proteome</keyword>
<sequence>MLGYPLGWMIGTGLFFLLLIIALSSPVVIRGHMKRIGNDDDAELRIRALFGLIHYHWQLPIVKFKGMSIELKQEMLAENAGGIDLNAKMSSVDANSIMKSIDKAHLLLKHTDDMLGWVRITLGHVRLTEWYWRTAVGTGDAMWTAMLTGMVWSVKTTSIGVLSQLVRLTADPSLVVEPVYQKPHFSTEGKFTAKVPFGYAIFAILRLFVRIKKAHGLPGGFLGLQRILLRG</sequence>
<accession>A0ABS5CEZ0</accession>
<dbReference type="Proteomes" id="UP000673394">
    <property type="component" value="Unassembled WGS sequence"/>
</dbReference>
<feature type="transmembrane region" description="Helical" evidence="1">
    <location>
        <begin position="6"/>
        <end position="29"/>
    </location>
</feature>
<keyword evidence="1" id="KW-0472">Membrane</keyword>
<dbReference type="EMBL" id="JAGKSP010000006">
    <property type="protein sequence ID" value="MBP3964420.1"/>
    <property type="molecule type" value="Genomic_DNA"/>
</dbReference>
<evidence type="ECO:0000256" key="1">
    <source>
        <dbReference type="SAM" id="Phobius"/>
    </source>
</evidence>
<protein>
    <submittedName>
        <fullName evidence="2">DUF2953 domain-containing protein</fullName>
    </submittedName>
</protein>
<evidence type="ECO:0000313" key="2">
    <source>
        <dbReference type="EMBL" id="MBP3964420.1"/>
    </source>
</evidence>
<organism evidence="2 3">
    <name type="scientific">Paenibacillus lignilyticus</name>
    <dbReference type="NCBI Taxonomy" id="1172615"/>
    <lineage>
        <taxon>Bacteria</taxon>
        <taxon>Bacillati</taxon>
        <taxon>Bacillota</taxon>
        <taxon>Bacilli</taxon>
        <taxon>Bacillales</taxon>
        <taxon>Paenibacillaceae</taxon>
        <taxon>Paenibacillus</taxon>
    </lineage>
</organism>
<keyword evidence="1" id="KW-0812">Transmembrane</keyword>
<comment type="caution">
    <text evidence="2">The sequence shown here is derived from an EMBL/GenBank/DDBJ whole genome shotgun (WGS) entry which is preliminary data.</text>
</comment>